<dbReference type="AlphaFoldDB" id="A0A4V2UJ51"/>
<keyword evidence="2" id="KW-1185">Reference proteome</keyword>
<dbReference type="RefSeq" id="WP_132257742.1">
    <property type="nucleotide sequence ID" value="NZ_SLZQ01000002.1"/>
</dbReference>
<reference evidence="1 2" key="1">
    <citation type="submission" date="2019-03" db="EMBL/GenBank/DDBJ databases">
        <title>Genomic Encyclopedia of Type Strains, Phase IV (KMG-IV): sequencing the most valuable type-strain genomes for metagenomic binning, comparative biology and taxonomic classification.</title>
        <authorList>
            <person name="Goeker M."/>
        </authorList>
    </citation>
    <scope>NUCLEOTIDE SEQUENCE [LARGE SCALE GENOMIC DNA]</scope>
    <source>
        <strain evidence="1 2">DSM 7445</strain>
    </source>
</reference>
<organism evidence="1 2">
    <name type="scientific">Paucimonas lemoignei</name>
    <name type="common">Pseudomonas lemoignei</name>
    <dbReference type="NCBI Taxonomy" id="29443"/>
    <lineage>
        <taxon>Bacteria</taxon>
        <taxon>Pseudomonadati</taxon>
        <taxon>Pseudomonadota</taxon>
        <taxon>Betaproteobacteria</taxon>
        <taxon>Burkholderiales</taxon>
        <taxon>Burkholderiaceae</taxon>
        <taxon>Paucimonas</taxon>
    </lineage>
</organism>
<protein>
    <submittedName>
        <fullName evidence="1">Uncharacterized protein</fullName>
    </submittedName>
</protein>
<evidence type="ECO:0000313" key="2">
    <source>
        <dbReference type="Proteomes" id="UP000295382"/>
    </source>
</evidence>
<evidence type="ECO:0000313" key="1">
    <source>
        <dbReference type="EMBL" id="TCS38690.1"/>
    </source>
</evidence>
<proteinExistence type="predicted"/>
<dbReference type="EMBL" id="SLZQ01000002">
    <property type="protein sequence ID" value="TCS38690.1"/>
    <property type="molecule type" value="Genomic_DNA"/>
</dbReference>
<gene>
    <name evidence="1" type="ORF">EDC30_102431</name>
</gene>
<dbReference type="OrthoDB" id="5892745at2"/>
<dbReference type="Proteomes" id="UP000295382">
    <property type="component" value="Unassembled WGS sequence"/>
</dbReference>
<name>A0A4V2UJ51_PAULE</name>
<comment type="caution">
    <text evidence="1">The sequence shown here is derived from an EMBL/GenBank/DDBJ whole genome shotgun (WGS) entry which is preliminary data.</text>
</comment>
<sequence>MPNKSGNAYALTILSPIRNGHLDEVSYADVVRSRLDAWNLLENSPMARVPQTYLCRYFVLDDVFTQSLAGADVFGTWFDFLSIFSDNARRRALPREDHLKSKYLVFSCNFHGDLEAYLRGMWLAIGNEIRHAWEFCYAFDQVRNAEDFIAYMKKCQLTASLFFVGSNDDPLEEQLKSLYLKQELGKFAIDHQGWPAAELQQAWREFVARVQPDNLAGPSWTPGQYRLR</sequence>
<accession>A0A4V2UJ51</accession>